<accession>A0A136A348</accession>
<evidence type="ECO:0000313" key="3">
    <source>
        <dbReference type="Proteomes" id="UP000070299"/>
    </source>
</evidence>
<dbReference type="OrthoDB" id="5756737at2"/>
<keyword evidence="3" id="KW-1185">Reference proteome</keyword>
<feature type="chain" id="PRO_5007469344" description="Phytase-like domain-containing protein" evidence="1">
    <location>
        <begin position="24"/>
        <end position="379"/>
    </location>
</feature>
<keyword evidence="1" id="KW-0732">Signal</keyword>
<organism evidence="2 3">
    <name type="scientific">Paraglaciecola hydrolytica</name>
    <dbReference type="NCBI Taxonomy" id="1799789"/>
    <lineage>
        <taxon>Bacteria</taxon>
        <taxon>Pseudomonadati</taxon>
        <taxon>Pseudomonadota</taxon>
        <taxon>Gammaproteobacteria</taxon>
        <taxon>Alteromonadales</taxon>
        <taxon>Alteromonadaceae</taxon>
        <taxon>Paraglaciecola</taxon>
    </lineage>
</organism>
<evidence type="ECO:0000256" key="1">
    <source>
        <dbReference type="SAM" id="SignalP"/>
    </source>
</evidence>
<reference evidence="3" key="1">
    <citation type="submission" date="2016-02" db="EMBL/GenBank/DDBJ databases">
        <authorList>
            <person name="Schultz-Johansen M."/>
            <person name="Glaring M.A."/>
            <person name="Bech P.K."/>
            <person name="Stougaard P."/>
        </authorList>
    </citation>
    <scope>NUCLEOTIDE SEQUENCE [LARGE SCALE GENOMIC DNA]</scope>
    <source>
        <strain evidence="3">S66</strain>
    </source>
</reference>
<dbReference type="RefSeq" id="WP_068372207.1">
    <property type="nucleotide sequence ID" value="NZ_LSNE01000003.1"/>
</dbReference>
<proteinExistence type="predicted"/>
<sequence>MKSVFGVLLSGCLLLSACTPSVSDISDITVPKEELTFGVYGRWITEPDGSVMLDPQPSGLVRWRDKLVTLSDRSAIETQRLRLRAIDPVNAGLTDGGMKMVLSTEVKQSCFASYIGDNPDLESLVVDPDDDSVFYMITEDATYAEELSPSCQHKYQDTGSSAYPNLLVRLQLSDEHKVLMTHVRPLQYAAELAVGDSPNDGIEALAFGANRILYLGLERDSFKQARVFTLNMDATFWQSDEFAPVTDAKLKLPKFEKGNHPINGMDYYQTQSGEGYLIASARNDGKLWIIDISGQKETRIIAMEFYAQLTSSTDNCQDYEKMHNASIEGVAVIDQTLWMINDPWKEVYPKNIVCLQNKSNYENYSPLLFSLAIRPSWFE</sequence>
<dbReference type="Proteomes" id="UP000070299">
    <property type="component" value="Unassembled WGS sequence"/>
</dbReference>
<dbReference type="SUPFAM" id="SSF50956">
    <property type="entry name" value="Thermostable phytase (3-phytase)"/>
    <property type="match status" value="1"/>
</dbReference>
<feature type="signal peptide" evidence="1">
    <location>
        <begin position="1"/>
        <end position="23"/>
    </location>
</feature>
<dbReference type="EMBL" id="LSNE01000003">
    <property type="protein sequence ID" value="KXI29550.1"/>
    <property type="molecule type" value="Genomic_DNA"/>
</dbReference>
<evidence type="ECO:0008006" key="4">
    <source>
        <dbReference type="Google" id="ProtNLM"/>
    </source>
</evidence>
<evidence type="ECO:0000313" key="2">
    <source>
        <dbReference type="EMBL" id="KXI29550.1"/>
    </source>
</evidence>
<dbReference type="AlphaFoldDB" id="A0A136A348"/>
<comment type="caution">
    <text evidence="2">The sequence shown here is derived from an EMBL/GenBank/DDBJ whole genome shotgun (WGS) entry which is preliminary data.</text>
</comment>
<dbReference type="PROSITE" id="PS51257">
    <property type="entry name" value="PROKAR_LIPOPROTEIN"/>
    <property type="match status" value="1"/>
</dbReference>
<gene>
    <name evidence="2" type="ORF">AX660_05700</name>
</gene>
<name>A0A136A348_9ALTE</name>
<protein>
    <recommendedName>
        <fullName evidence="4">Phytase-like domain-containing protein</fullName>
    </recommendedName>
</protein>